<dbReference type="Pfam" id="PF07796">
    <property type="entry name" value="DUF1638"/>
    <property type="match status" value="1"/>
</dbReference>
<evidence type="ECO:0000259" key="1">
    <source>
        <dbReference type="Pfam" id="PF07796"/>
    </source>
</evidence>
<sequence length="185" mass="21114">MTKLLCCEILRAEIEQLLKTKQDVEIQYLEAGLHADLKKMENAIKTALDGIGNSNDVLLGFGSMCHPEMESIAANYGVNVLAGKNCIEILLGDKLKELDAEARTFYITSGWLENWRKIFIEQLKWDKIDARQNFGFYERIVLLDTGLIPVEDEAILEFFEYTEVPIEIVPVDLDNLKKLLGTYLR</sequence>
<accession>A0A212LUF5</accession>
<dbReference type="AlphaFoldDB" id="A0A212LUF5"/>
<dbReference type="InterPro" id="IPR012437">
    <property type="entry name" value="DUF1638"/>
</dbReference>
<feature type="domain" description="DUF1638" evidence="1">
    <location>
        <begin position="29"/>
        <end position="180"/>
    </location>
</feature>
<proteinExistence type="predicted"/>
<name>A0A212LUF5_9FIRM</name>
<organism evidence="2">
    <name type="scientific">uncultured Sporomusa sp</name>
    <dbReference type="NCBI Taxonomy" id="307249"/>
    <lineage>
        <taxon>Bacteria</taxon>
        <taxon>Bacillati</taxon>
        <taxon>Bacillota</taxon>
        <taxon>Negativicutes</taxon>
        <taxon>Selenomonadales</taxon>
        <taxon>Sporomusaceae</taxon>
        <taxon>Sporomusa</taxon>
        <taxon>environmental samples</taxon>
    </lineage>
</organism>
<evidence type="ECO:0000313" key="2">
    <source>
        <dbReference type="EMBL" id="SCM81235.1"/>
    </source>
</evidence>
<protein>
    <recommendedName>
        <fullName evidence="1">DUF1638 domain-containing protein</fullName>
    </recommendedName>
</protein>
<dbReference type="RefSeq" id="WP_075753754.1">
    <property type="nucleotide sequence ID" value="NZ_LT608335.1"/>
</dbReference>
<reference evidence="2" key="1">
    <citation type="submission" date="2016-08" db="EMBL/GenBank/DDBJ databases">
        <authorList>
            <person name="Seilhamer J.J."/>
        </authorList>
    </citation>
    <scope>NUCLEOTIDE SEQUENCE</scope>
    <source>
        <strain evidence="2">86</strain>
    </source>
</reference>
<dbReference type="EMBL" id="FMJE01000003">
    <property type="protein sequence ID" value="SCM81235.1"/>
    <property type="molecule type" value="Genomic_DNA"/>
</dbReference>
<gene>
    <name evidence="2" type="ORF">KL86SPO_31414</name>
</gene>